<dbReference type="AlphaFoldDB" id="A0A2A4FV74"/>
<feature type="region of interest" description="Disordered" evidence="1">
    <location>
        <begin position="53"/>
        <end position="77"/>
    </location>
</feature>
<name>A0A2A4FV74_9SPHN</name>
<feature type="transmembrane region" description="Helical" evidence="2">
    <location>
        <begin position="27"/>
        <end position="48"/>
    </location>
</feature>
<organism evidence="3 4">
    <name type="scientific">Rhizorhabdus dicambivorans</name>
    <dbReference type="NCBI Taxonomy" id="1850238"/>
    <lineage>
        <taxon>Bacteria</taxon>
        <taxon>Pseudomonadati</taxon>
        <taxon>Pseudomonadota</taxon>
        <taxon>Alphaproteobacteria</taxon>
        <taxon>Sphingomonadales</taxon>
        <taxon>Sphingomonadaceae</taxon>
        <taxon>Rhizorhabdus</taxon>
    </lineage>
</organism>
<sequence length="232" mass="24070">MEGSIRGPEGYPPPTLVRKRTSKGLRFVLLLAFALLAAAAFMAASRFLQSEPEPAAPPVAEKPVAPAPPTDVEAPAGAVPEAPAAPEVVVETPEAAVAAAPPSIDARQPNQWYYVGRLADGPAAIYSRTGGQWNYAFACNRAAKTIEIIATGIGDPGDFDRQAIQVGATKLAMDASYARDAGGTISTVLPAGDPFFGALDGATPMEIQLVANRKAIVPVGPALVRLIRTCRA</sequence>
<gene>
    <name evidence="3" type="ORF">COO09_15645</name>
</gene>
<keyword evidence="2" id="KW-0472">Membrane</keyword>
<dbReference type="RefSeq" id="WP_066964983.1">
    <property type="nucleotide sequence ID" value="NZ_CP023449.1"/>
</dbReference>
<keyword evidence="2" id="KW-0812">Transmembrane</keyword>
<evidence type="ECO:0000256" key="1">
    <source>
        <dbReference type="SAM" id="MobiDB-lite"/>
    </source>
</evidence>
<dbReference type="KEGG" id="rdi:CMV14_10435"/>
<comment type="caution">
    <text evidence="3">The sequence shown here is derived from an EMBL/GenBank/DDBJ whole genome shotgun (WGS) entry which is preliminary data.</text>
</comment>
<proteinExistence type="predicted"/>
<keyword evidence="4" id="KW-1185">Reference proteome</keyword>
<protein>
    <submittedName>
        <fullName evidence="3">Uncharacterized protein</fullName>
    </submittedName>
</protein>
<accession>A0A2A4FV74</accession>
<keyword evidence="2" id="KW-1133">Transmembrane helix</keyword>
<reference evidence="3 4" key="1">
    <citation type="submission" date="2017-09" db="EMBL/GenBank/DDBJ databases">
        <title>The Catabolism of 3,6-Dichlorosalicylic acid is Initiated by the Cytochrome P450 Monooxygenase DsmABC in Rhizorhabdus dicambivorans Ndbn-20.</title>
        <authorList>
            <person name="Na L."/>
        </authorList>
    </citation>
    <scope>NUCLEOTIDE SEQUENCE [LARGE SCALE GENOMIC DNA]</scope>
    <source>
        <strain evidence="3 4">Ndbn-20m</strain>
    </source>
</reference>
<dbReference type="OrthoDB" id="7570118at2"/>
<evidence type="ECO:0000313" key="4">
    <source>
        <dbReference type="Proteomes" id="UP000218934"/>
    </source>
</evidence>
<feature type="compositionally biased region" description="Low complexity" evidence="1">
    <location>
        <begin position="53"/>
        <end position="64"/>
    </location>
</feature>
<dbReference type="Proteomes" id="UP000218934">
    <property type="component" value="Unassembled WGS sequence"/>
</dbReference>
<evidence type="ECO:0000313" key="3">
    <source>
        <dbReference type="EMBL" id="PCE41291.1"/>
    </source>
</evidence>
<dbReference type="EMBL" id="NWUF01000016">
    <property type="protein sequence ID" value="PCE41291.1"/>
    <property type="molecule type" value="Genomic_DNA"/>
</dbReference>
<evidence type="ECO:0000256" key="2">
    <source>
        <dbReference type="SAM" id="Phobius"/>
    </source>
</evidence>